<gene>
    <name evidence="2" type="ORF">CAZ10_09465</name>
</gene>
<evidence type="ECO:0000256" key="1">
    <source>
        <dbReference type="SAM" id="Coils"/>
    </source>
</evidence>
<keyword evidence="1" id="KW-0175">Coiled coil</keyword>
<feature type="coiled-coil region" evidence="1">
    <location>
        <begin position="40"/>
        <end position="76"/>
    </location>
</feature>
<sequence length="151" mass="16325">MAKVRRFYAPGLDGLARSKEFALREMTELVLGSDYDSLAKELASNESERLKEKLRADEAERALVSLRDQLEALKVSSVAAYAVVGGDDGGPTQKMSVAATDGVQYAVFGNKPSAEDCKQGAGEQVLLVRIVDGVTLDQIATQHKGDKDHDR</sequence>
<protein>
    <submittedName>
        <fullName evidence="2">Uncharacterized protein</fullName>
    </submittedName>
</protein>
<reference evidence="2 3" key="1">
    <citation type="submission" date="2017-05" db="EMBL/GenBank/DDBJ databases">
        <authorList>
            <person name="Song R."/>
            <person name="Chenine A.L."/>
            <person name="Ruprecht R.M."/>
        </authorList>
    </citation>
    <scope>NUCLEOTIDE SEQUENCE [LARGE SCALE GENOMIC DNA]</scope>
    <source>
        <strain evidence="2 3">S567_C10_BS</strain>
    </source>
</reference>
<dbReference type="EMBL" id="NFFZ01000004">
    <property type="protein sequence ID" value="OTI63059.1"/>
    <property type="molecule type" value="Genomic_DNA"/>
</dbReference>
<comment type="caution">
    <text evidence="2">The sequence shown here is derived from an EMBL/GenBank/DDBJ whole genome shotgun (WGS) entry which is preliminary data.</text>
</comment>
<dbReference type="RefSeq" id="WP_065085931.1">
    <property type="nucleotide sequence ID" value="NZ_NFFZ01000004.1"/>
</dbReference>
<dbReference type="Proteomes" id="UP000194857">
    <property type="component" value="Unassembled WGS sequence"/>
</dbReference>
<proteinExistence type="predicted"/>
<organism evidence="2 3">
    <name type="scientific">Pseudomonas aeruginosa</name>
    <dbReference type="NCBI Taxonomy" id="287"/>
    <lineage>
        <taxon>Bacteria</taxon>
        <taxon>Pseudomonadati</taxon>
        <taxon>Pseudomonadota</taxon>
        <taxon>Gammaproteobacteria</taxon>
        <taxon>Pseudomonadales</taxon>
        <taxon>Pseudomonadaceae</taxon>
        <taxon>Pseudomonas</taxon>
    </lineage>
</organism>
<accession>A0A241XRE3</accession>
<evidence type="ECO:0000313" key="2">
    <source>
        <dbReference type="EMBL" id="OTI63059.1"/>
    </source>
</evidence>
<evidence type="ECO:0000313" key="3">
    <source>
        <dbReference type="Proteomes" id="UP000194857"/>
    </source>
</evidence>
<dbReference type="AlphaFoldDB" id="A0A241XRE3"/>
<name>A0A241XRE3_PSEAI</name>